<feature type="region of interest" description="Disordered" evidence="4">
    <location>
        <begin position="433"/>
        <end position="458"/>
    </location>
</feature>
<dbReference type="Pfam" id="PF04564">
    <property type="entry name" value="U-box"/>
    <property type="match status" value="1"/>
</dbReference>
<dbReference type="PANTHER" id="PTHR23315">
    <property type="entry name" value="U BOX DOMAIN-CONTAINING"/>
    <property type="match status" value="1"/>
</dbReference>
<dbReference type="RefSeq" id="XP_005777984.1">
    <property type="nucleotide sequence ID" value="XM_005777927.1"/>
</dbReference>
<dbReference type="InterPro" id="IPR016024">
    <property type="entry name" value="ARM-type_fold"/>
</dbReference>
<dbReference type="SUPFAM" id="SSF57850">
    <property type="entry name" value="RING/U-box"/>
    <property type="match status" value="1"/>
</dbReference>
<feature type="repeat" description="ARM" evidence="3">
    <location>
        <begin position="179"/>
        <end position="222"/>
    </location>
</feature>
<reference evidence="7" key="1">
    <citation type="journal article" date="2013" name="Nature">
        <title>Pan genome of the phytoplankton Emiliania underpins its global distribution.</title>
        <authorList>
            <person name="Read B.A."/>
            <person name="Kegel J."/>
            <person name="Klute M.J."/>
            <person name="Kuo A."/>
            <person name="Lefebvre S.C."/>
            <person name="Maumus F."/>
            <person name="Mayer C."/>
            <person name="Miller J."/>
            <person name="Monier A."/>
            <person name="Salamov A."/>
            <person name="Young J."/>
            <person name="Aguilar M."/>
            <person name="Claverie J.M."/>
            <person name="Frickenhaus S."/>
            <person name="Gonzalez K."/>
            <person name="Herman E.K."/>
            <person name="Lin Y.C."/>
            <person name="Napier J."/>
            <person name="Ogata H."/>
            <person name="Sarno A.F."/>
            <person name="Shmutz J."/>
            <person name="Schroeder D."/>
            <person name="de Vargas C."/>
            <person name="Verret F."/>
            <person name="von Dassow P."/>
            <person name="Valentin K."/>
            <person name="Van de Peer Y."/>
            <person name="Wheeler G."/>
            <person name="Dacks J.B."/>
            <person name="Delwiche C.F."/>
            <person name="Dyhrman S.T."/>
            <person name="Glockner G."/>
            <person name="John U."/>
            <person name="Richards T."/>
            <person name="Worden A.Z."/>
            <person name="Zhang X."/>
            <person name="Grigoriev I.V."/>
            <person name="Allen A.E."/>
            <person name="Bidle K."/>
            <person name="Borodovsky M."/>
            <person name="Bowler C."/>
            <person name="Brownlee C."/>
            <person name="Cock J.M."/>
            <person name="Elias M."/>
            <person name="Gladyshev V.N."/>
            <person name="Groth M."/>
            <person name="Guda C."/>
            <person name="Hadaegh A."/>
            <person name="Iglesias-Rodriguez M.D."/>
            <person name="Jenkins J."/>
            <person name="Jones B.M."/>
            <person name="Lawson T."/>
            <person name="Leese F."/>
            <person name="Lindquist E."/>
            <person name="Lobanov A."/>
            <person name="Lomsadze A."/>
            <person name="Malik S.B."/>
            <person name="Marsh M.E."/>
            <person name="Mackinder L."/>
            <person name="Mock T."/>
            <person name="Mueller-Roeber B."/>
            <person name="Pagarete A."/>
            <person name="Parker M."/>
            <person name="Probert I."/>
            <person name="Quesneville H."/>
            <person name="Raines C."/>
            <person name="Rensing S.A."/>
            <person name="Riano-Pachon D.M."/>
            <person name="Richier S."/>
            <person name="Rokitta S."/>
            <person name="Shiraiwa Y."/>
            <person name="Soanes D.M."/>
            <person name="van der Giezen M."/>
            <person name="Wahlund T.M."/>
            <person name="Williams B."/>
            <person name="Wilson W."/>
            <person name="Wolfe G."/>
            <person name="Wurch L.L."/>
        </authorList>
    </citation>
    <scope>NUCLEOTIDE SEQUENCE</scope>
</reference>
<comment type="catalytic activity">
    <reaction evidence="1">
        <text>S-ubiquitinyl-[E2 ubiquitin-conjugating enzyme]-L-cysteine + [acceptor protein]-L-lysine = [E2 ubiquitin-conjugating enzyme]-L-cysteine + N(6)-ubiquitinyl-[acceptor protein]-L-lysine.</text>
        <dbReference type="EC" id="2.3.2.27"/>
    </reaction>
</comment>
<reference evidence="6" key="2">
    <citation type="submission" date="2024-10" db="UniProtKB">
        <authorList>
            <consortium name="EnsemblProtists"/>
        </authorList>
    </citation>
    <scope>IDENTIFICATION</scope>
</reference>
<feature type="domain" description="U-box" evidence="5">
    <location>
        <begin position="352"/>
        <end position="424"/>
    </location>
</feature>
<dbReference type="eggNOG" id="KOG0167">
    <property type="taxonomic scope" value="Eukaryota"/>
</dbReference>
<dbReference type="GO" id="GO:0061630">
    <property type="term" value="F:ubiquitin protein ligase activity"/>
    <property type="evidence" value="ECO:0007669"/>
    <property type="project" value="UniProtKB-EC"/>
</dbReference>
<dbReference type="InterPro" id="IPR000225">
    <property type="entry name" value="Armadillo"/>
</dbReference>
<dbReference type="SMART" id="SM00504">
    <property type="entry name" value="Ubox"/>
    <property type="match status" value="1"/>
</dbReference>
<dbReference type="GO" id="GO:0016567">
    <property type="term" value="P:protein ubiquitination"/>
    <property type="evidence" value="ECO:0007669"/>
    <property type="project" value="InterPro"/>
</dbReference>
<feature type="repeat" description="ARM" evidence="3">
    <location>
        <begin position="222"/>
        <end position="265"/>
    </location>
</feature>
<dbReference type="PROSITE" id="PS51698">
    <property type="entry name" value="U_BOX"/>
    <property type="match status" value="1"/>
</dbReference>
<feature type="compositionally biased region" description="Basic residues" evidence="4">
    <location>
        <begin position="447"/>
        <end position="458"/>
    </location>
</feature>
<evidence type="ECO:0000256" key="2">
    <source>
        <dbReference type="ARBA" id="ARBA00012483"/>
    </source>
</evidence>
<dbReference type="AlphaFoldDB" id="A0A0D3JPX0"/>
<evidence type="ECO:0000259" key="5">
    <source>
        <dbReference type="PROSITE" id="PS51698"/>
    </source>
</evidence>
<evidence type="ECO:0000256" key="4">
    <source>
        <dbReference type="SAM" id="MobiDB-lite"/>
    </source>
</evidence>
<organism evidence="6 7">
    <name type="scientific">Emiliania huxleyi (strain CCMP1516)</name>
    <dbReference type="NCBI Taxonomy" id="280463"/>
    <lineage>
        <taxon>Eukaryota</taxon>
        <taxon>Haptista</taxon>
        <taxon>Haptophyta</taxon>
        <taxon>Prymnesiophyceae</taxon>
        <taxon>Isochrysidales</taxon>
        <taxon>Noelaerhabdaceae</taxon>
        <taxon>Emiliania</taxon>
    </lineage>
</organism>
<dbReference type="Pfam" id="PF00514">
    <property type="entry name" value="Arm"/>
    <property type="match status" value="4"/>
</dbReference>
<dbReference type="EnsemblProtists" id="EOD25555">
    <property type="protein sequence ID" value="EOD25555"/>
    <property type="gene ID" value="EMIHUDRAFT_237565"/>
</dbReference>
<dbReference type="HOGENOM" id="CLU_597770_0_0_1"/>
<proteinExistence type="predicted"/>
<accession>A0A0D3JPX0</accession>
<name>A0A0D3JPX0_EMIH1</name>
<dbReference type="InterPro" id="IPR011989">
    <property type="entry name" value="ARM-like"/>
</dbReference>
<dbReference type="EC" id="2.3.2.27" evidence="2"/>
<dbReference type="PANTHER" id="PTHR23315:SF7">
    <property type="entry name" value="U-BOX DOMAIN-CONTAINING PROTEIN 4"/>
    <property type="match status" value="1"/>
</dbReference>
<evidence type="ECO:0000256" key="1">
    <source>
        <dbReference type="ARBA" id="ARBA00000900"/>
    </source>
</evidence>
<dbReference type="SMART" id="SM00185">
    <property type="entry name" value="ARM"/>
    <property type="match status" value="6"/>
</dbReference>
<dbReference type="InterPro" id="IPR013083">
    <property type="entry name" value="Znf_RING/FYVE/PHD"/>
</dbReference>
<keyword evidence="7" id="KW-1185">Reference proteome</keyword>
<dbReference type="SUPFAM" id="SSF48371">
    <property type="entry name" value="ARM repeat"/>
    <property type="match status" value="1"/>
</dbReference>
<sequence>MADPVAAALSRLNQTVEELGALAETYASSEAWPQAIATGVAENSHNIIREAGGIPPLVALLAGGAESVAAEDAAGALFNVAATSANKEAIREAGGIPPLVALLAGGVESGAAENAAAALWNMVIGCDVNSDAIREAGAIPQLVALLAGGVESKTAENAAGALLGLSRNDGAHAAIREAGAIPPLVAMLAGGAESKTAENAAGVLCNMASGNTATCDAIREAGAIPQLVALLAVGTESGAAENAVGALANLAIDCDVNRDAIREAGGIPSLVALLAGGAASGVAETAADTLKEMEHFDAVLSAVASAHADTAAFEDLHAALVNAATARLEAAEAGTDAERRARRESFGLGALPPPEEFNCPLTLEQMRDPVVASDGNSYERAAIERVLRGDGLSPLTRQPLERTLFPNRALKRRIEEYEERDLQIAAMVVAATGERGEASGSAEPAPKRSRTRRSSQVT</sequence>
<evidence type="ECO:0000256" key="3">
    <source>
        <dbReference type="PROSITE-ProRule" id="PRU00259"/>
    </source>
</evidence>
<dbReference type="GeneID" id="17271100"/>
<dbReference type="Proteomes" id="UP000013827">
    <property type="component" value="Unassembled WGS sequence"/>
</dbReference>
<dbReference type="KEGG" id="ehx:EMIHUDRAFT_237565"/>
<dbReference type="PaxDb" id="2903-EOD25555"/>
<dbReference type="InterPro" id="IPR003613">
    <property type="entry name" value="Ubox_domain"/>
</dbReference>
<dbReference type="PROSITE" id="PS50176">
    <property type="entry name" value="ARM_REPEAT"/>
    <property type="match status" value="4"/>
</dbReference>
<protein>
    <recommendedName>
        <fullName evidence="2">RING-type E3 ubiquitin transferase</fullName>
        <ecNumber evidence="2">2.3.2.27</ecNumber>
    </recommendedName>
</protein>
<dbReference type="Gene3D" id="1.25.10.10">
    <property type="entry name" value="Leucine-rich Repeat Variant"/>
    <property type="match status" value="2"/>
</dbReference>
<dbReference type="CDD" id="cd16655">
    <property type="entry name" value="RING-Ubox_WDSUB1-like"/>
    <property type="match status" value="1"/>
</dbReference>
<feature type="repeat" description="ARM" evidence="3">
    <location>
        <begin position="52"/>
        <end position="95"/>
    </location>
</feature>
<feature type="repeat" description="ARM" evidence="3">
    <location>
        <begin position="137"/>
        <end position="180"/>
    </location>
</feature>
<dbReference type="Gene3D" id="3.30.40.10">
    <property type="entry name" value="Zinc/RING finger domain, C3HC4 (zinc finger)"/>
    <property type="match status" value="1"/>
</dbReference>
<evidence type="ECO:0000313" key="7">
    <source>
        <dbReference type="Proteomes" id="UP000013827"/>
    </source>
</evidence>
<evidence type="ECO:0000313" key="6">
    <source>
        <dbReference type="EnsemblProtists" id="EOD25555"/>
    </source>
</evidence>